<protein>
    <submittedName>
        <fullName evidence="2">Uncharacterized protein</fullName>
    </submittedName>
</protein>
<name>A0A081N8Y9_9GAMM</name>
<dbReference type="EMBL" id="JOKG01000002">
    <property type="protein sequence ID" value="KEQ14912.1"/>
    <property type="molecule type" value="Genomic_DNA"/>
</dbReference>
<evidence type="ECO:0000313" key="3">
    <source>
        <dbReference type="Proteomes" id="UP000028006"/>
    </source>
</evidence>
<evidence type="ECO:0000313" key="2">
    <source>
        <dbReference type="EMBL" id="KEQ14912.1"/>
    </source>
</evidence>
<feature type="region of interest" description="Disordered" evidence="1">
    <location>
        <begin position="1121"/>
        <end position="1152"/>
    </location>
</feature>
<feature type="compositionally biased region" description="Polar residues" evidence="1">
    <location>
        <begin position="694"/>
        <end position="717"/>
    </location>
</feature>
<dbReference type="eggNOG" id="COG2911">
    <property type="taxonomic scope" value="Bacteria"/>
</dbReference>
<sequence>MEGFHRTTLSSSIDLVNRKAFSHLHWPAVTGALLSTQALAVDNDIQAVDGITSVTSVNNVHTITSLKRSNSSAINVFDKFVVGNAHTANLTVPADASNLVNIVRGSDAPEIHGILNSYKNGTLGGDVVFASSAGFVVGETGVVNVGSLSVKTPDGSLMDALLSGGEPVNAEVSNLLNNSFSVSSSGLVRIQGKINTASGVDIHAHSIEVGDNAIVIAGNAASATGVSNYGVNDDYTAVNVDDLTIPTELKVDGGSIVLKAASTADNAINLSGDLYADGGFTITASDINLASDATLDARHANGSSRGDITLTAAVSEEAGLGVVNVSTAIDLDGQVYAANLTATAESKAASSIKEEPGAAIGSAVGGAFAGASFYLMEADAEATVNVNSNAHINASGNVILSTESHAIADASAITLGNALPGAVAAIYASSDATSITHVKSGATIEAGGDLEVSAHNESYVSATAFNLIAEDANKVVIAAAVGESDVDATAKIDSGVTLDADNLVVAADNQNYYHVSASAYGLKATRYGLAVAVGDFNTNATAELGSSLGTDQDKTGDVTITALDRTLNQRVHSGVTVGSNLFMRTIGSKAISGISALQNGVHNYTTKYLPIGHSAPTDESGKINFKGGLSFSLNLSDHEAYSYLGTNVSGQADAPHIHATGNVLVASQTDLGSDNAPVAGGNSSGALGGDQGGYRTSSETAVSSPNKQSGGDNQTPASDKSLALALNFAINDSDAVAEVGESVQIDAANLGVIAAQHMPIVSTYDKWDNFSDVVSKFNGVGGLQNNILTAFANAGAAADKEAYGGSFNVIWNDMDTKAWIDDNAKVTTTGTGNWSASRTVEANSRIPGFLGDSSVFKDITYTFDFTDSVTVHAYNLMETATVAGNLGTLGLLPNANGTNEKGKSIGGSISYNQQSGSAVAGIGKATVNAAGNVGVYSETDERHFLVTPSSGQGSGVGFSGVLGFLNSEVLTHSSLHHQAQLSADNLLIVASHDFGNWAAAGAFNWSDESAVGIAIAANVSQGDTKAFIGDNSSEYNKVTFENSNNVKTDKPVPDSPTAPAPTKGIVVNSVAVRGRAAGTNGSLAVAGAATTEPSDKPGMGTKFEKWFNGLSSKVASNYTGASGSGGDASVGSASESGKNDSGGSGNSSAEVSADQTGLAGAGSFTVSVNNIDAKAMIEGASISGHYNGSSYNDVDVDVQALEKVVSASASGSAALSLLGAQSPTNQNTIAGAIAYQISFNDALAWIKDSTISYADDVSVQALHGGDQTSVALALSVTKPDSSSGQTRNGALSVSGAQIFDGTSARIQGSSISSNQGSDNNLEVSAYNNSHVGVGGGTLYAGGKQGAGLAITFAEINDPSAIIGDANPDGNNTLSTAYDEDVYDGAATEAIIDFSGSNRSYLNDFDRVDVSARSLSQIGIGAAGIGYNNNQEDSLGFQGSFAIGSIGADTKALIKGTNITGAGVVNANASGDKDGSLDSILSGLGSSKLNKDYDFSGAEAIDNTNVHTNENGSGSTYSYSSEGKRIIAVAGAVQMGKKNLGISYAHADVKSETKARLVDVNINKNDAAADVSVNARDDSLLYTVAIGVGVGTGGFSGVGSVAVNRLNNQVLAEIGNWNGSDKGTINASNVSVVAQNDMDLINVAGSVAVGSGQGGALAGGLAVALNLVGTDEHSTKARVSNTSLKVDENLTVRALSGTSNDHNLLVGNAIAIGANLSQSGIGFAGAISTNNIDQSVEAGIKDIATNRSSDAASDSGGDVIVQGQDYSDSVATAWMGAGSGNGSAGGVAIATNRVDSDVTAEILGNNGNPGSTTLKAKNVVVDAYRRNWLLTIDAGVAASKQVSLAGSVGTGIIDGDVTARIAKDARIEAWNNVLVNADALSVNLVGSGAVGIGLDAGAGAVAISTAMEYGKTEAYIDDAVVIAKGKGATMRVDTGDLEGYGDLPDLSTAGDDSNPDAVSMNDLTSGFDLLSVERTKDSVNGLVVNATSRTKQRAITVGGAGGKTVAINANVATNGTYNATKAYINEATINDGVSNEDGADVYVRANAHEAGLAVSAGIAVSGGGEAAGAGVGGFATNAQKRSSEATVVNSTLNADKLTIDANSSKLAQAVSAGVAAGLGATGGLGGAASVVITEQLGHTRAWLRGGTTNADEVVVVSDRRQETNVAAGAAGIGTTVGVGIGLAVNIVGGDSLAIIGNDLDDSGDTRTMAVNADTIKVDADRVSSANSYVFGAGLSGSFGVAAMVNTTEFRGETRAGIHGYLKSNNLTTDLRGSDGSSAATNVTVNAQSIQDADHWAAGIGAGASVGVGAVANVVLGRSQVYSEVVGSDIKADTLDLDATARRTSRLISVAGGASTNAAAAVSIGVALYGQGDTTAEDGTNAEDEFDPSRNEANTVLATDTASYNRHLSDEELATLSADSGVTIERSGIPSASTTTESGQSLKLSGESVTAARISGGDIDVDTLNVNSRTLQHSYQGLGAAQVSTVGIAGVIGISRSYEMNIATVDSNIKADDVVIGASLENVSDDDAALEMKSFIVGLGGTSVVVNYNDARSENRVVAGINSVEGNDTGDLVVSAHDSTEIRLGDVDSGKPSSATDGNLNLNIGAGAIGVSIGYAEKDSDIDAWIGETGKLIDGFNSISLNAVNSGMVKSTNFALAGGLLAGVQGVVTDARDDSDVKAIVYGTIDTGSDTSVVNISAQSTPELYSSAYGVTVAAGGSMGGSFAYAITNTKAEAEVADGTVFNGSGHVVVRSETGSGADGYETAYSAAFAASGGLFLGVAGSEARSTNKAQSVARVGDGVYLPYSDFSVYSRHTGVQIADADGYFVGWVAGGYQTGVAQSFSSSRVEFGKNPIAALERPGDLILDASSYNQNQSFTTAGGGGYYSGSAAESVMDAGDHSNGHYSAAVLVDDWSGNYRVVPVDAGGVYISAASETEFFAGTDSTTVSVVGGSGATSLVEVDTNAQVELGENVSFSAMQLDIDAINGASQIQNPYFNGFTSSIHGVGGGALNGSAGLSYQNLKNLTAEVVVGKNAVLKISDLAWLDDTYDHKITLDAFTDFFVYDESKLEIGGALQGAGAESDVDVKVRNKISLGEGVELYNPVGEIGIGTYSRGSAVSQANVTVYAAAGVVGGVSTVDLDILNQVSVGKNVEINGYGNVGIYSGRSSSYFQENQLTGNALANVYNWTAIPIPAGNKAKSNITLNNNVVFADGFDIGSDSHVFIEANEGLLSSSHRGVEKNPYLELFSSETKFGSSDTITSNVLTFNGSGSVVAGQYAYQWVEIETNGTISKQLYRYGTAARMDDKYSSRAELQAYIKELEDRVTLLESWDGSSTVIGGITVSDGDGEDGEDTSSSSGSASETVVDGGSNPYLAEIEELKSEIVLLSAIVNDLSANPNYAIRVADVQATAGNINLVADTITLAGSNKPTFTAKGDAYVKVDNKTDEHLLLENLSITNQTGGNVFVTGGASLGSSHIFEQSGSDYTSTTGIVISHAPTGANYLDSDVIINGDLSNLLSSVTIDVAEGDLIQQAVIEANAINLNVENGSLLLNSNKPQTYGRDPKALVNYTAGWKPSAEGFVQLYINDKYSTAINATGINDFNNWFTGRAIRHTDDQKSYYQGSGYGYDEMNIYFNWGFSDSQEYSDNGAIVFEMRSNSSGRGGKYWKFKPVWNKQSDLTQSATYAQVKSALGGTGTSIIGEKVVINAERLDINGKIIVGTDNAWSVDVGSGFDNKIAQYISDAGLSAGDVVNIRPGETKTLWVRNSFGLLERKFYTFDVSSNGGSSGIGLTYDVASGKLVADDIPVSGGGYVAIRARISSTGQDGNITVKDGLGQIDINNDSNKQLVLGTVSAGDDATGVIRITDLNKRKNGSYYSEWFVHSPGNKIRQYETNAWAVSYDESNYIKSLGGTGTTSTMTYNPLAGQLFYIREGATVRRSIDPPGDSSEPYDGKDIDGYFAKYPGTVGNWYYETDWNTETSYYTNCSVKAEACSGGTASNYLTQVYDYGGANLWRVKWGLSYDKYYGSNMTNVDPSVRVAYRMWMDAHTYVKADNPITFQFTGSAQGSIDLTSKSTIQLTGNVYNPRGTTNISTLRNLVTSNSTAITSDVTTITAMGSIGRKDNALSIVTDELGLNSTHGSLYFNVTGTDGDVELQHLKAKYDIIGVFDKGIVAKNSSTLVQSDQLDLTSSTGSIGKVGTVGNTSTYQYINISTTGAVKLNAATDIAVNQNSGDMELHSANASEDIVIRLGNGRITNGIGRLDKTDEELAYDASVWDSLNLLSDEAGAVTVSSYENQFSHKYHTYWMLKQRLSDNSDANFTIDPAFIEALKLRYSINDEAELTSAVKSDYQGLTQWFADQIAVADVYENPEEAIGKEQKGILYGYDYGDLLTGGYDQNYKLTLAKESGWYSDMVEGARWKQSQLDISISSTALNGDASSQITNRDANVKASNVHLMANGGSIGENLNDLVFSIKRDGTGSISDAQKAALLAAGAGDISTTVTNDAVTFNVKQVDPIKVDAPGELYASATNEIYIESTSGLTIGKLESASKDIRLIVDGAISAKAGLTHIKARDLFIANTQGDIGSQSSAVKLNLSGTLRQAGASSDMYLQGGGDELYIGAVSAGGLLSIHNSNDLLAYNDDSFLSAEFFNLDVNSHDLGSSARTLNLIMSGVGTFRADAGNAWLNIKDSSLFTLGQVDVDNRLSLNASGALALQGNMKVADLILDANGDLTSGAYAMTVGNDADIEAANIDLSGMNVNVGSANMYARSGTLALGNVTANKGQLTLLANGQLTLNGDVVTKADKLVADANRIVMDGLASVTSSSDLVMSATDSMNLFNLMAKNGAIDLVATNGFDESLGAIEAHGLDARKIDIDTQTDLTLTGSIVASTENVQLTSGGDMLLNADITSDKGSIIVHGQKTLSAGRRLKAGKDVVLETVGSQALGTLKVGRNLDIDLAGGSALSIEAATVGGVVDILSSGDLNLSGSMAASDVLIETAGELVSGGSIYSSAGSMTLNVGKGLNVQGDIGAFRHIDIVAKKGVAMAAGRNMTAGGAMDIDAAFIKMSDSSLMRSGGDMKLDASGSMRLGALNVGRDLDIDIASGSELFIKSATVKRNVDVLSSGDLTLSGSLAAAGVNIETAGSLTSGGALSASAGSMNLLTGNTLKVRGDISASEHLDIVAKGGLTMAAGRNMTAGGSMDINAAFVKMSDSSLMRSGGDMKLDASGSMLLGTLDVGGDLDIDIESGSELAINSATVVGDVDVLSSGDLTLSGSLAAAGVNIETAGSLTSGGALSASAGSMNLLTGNILDVQGDISASEHLDIVARGGLTMSAGRNMTAGGYADVKAAFITMSDSSLMRSGGDMKLDASGSMLLGTLDVGGDLDIDIESGSELAINSATVAGDVDVLSSGDLTLSGSLAAAGVNIETAGSLTSGGALYASAGSMFLKMGESLSVQGDITASGNMRIEAVGGVDIAPFQRVSAGGNLSLTADQLEMTDSALSSGGSMQLTTSGLMNLSGLTAGGHLSIASGSGPVLFNDHVQVGGHADVRTGTEEEPVPQSVNLVPVSSPATIHLAAGKRIATGGNMFFESDHVVLGSASGLASGGSTRLISNRLDLQGNNYLHAGANLLLSNKGMTLPLSTSLRAGGDLSLLTKGVVQLDGQVQRAGGSFIVNTDDDLYINQDIAAGRHLQLSTPENVYLEAGRQLTSAENLSIESDRLYLGRNTTLDSGGDLSLINHYLSLPDSVKIQSGGDFELTTDGRVYLNGTIGDVGGSFRFNGDQLYLYQSINAGESIELNASDFIYQGYYRSLNAGDDIIINTDRYYTRYGNQLNAGANLSVTSQGYLNFYDVNAGNDFSVVSDYGDVYFRRFVTAGGDMSILSGRNIYLSPRINITAGSFAVGYDHQAGAYYMNTGYGSSISTTGDMRVNTRYSQSYKALTVGGNFVAHSDWGSIRFNESVQVDGSMALQAGRDIDLSFGRAIRASSFSVGSSEQFGADRFRMGQYSTIETDGATLIHTRGYQSIGHLTSHASGLAFELKSAKSNIRGNYISRWNNASVHLKATNEGQALLQAATGIGHPLVVDLPWLSAETERGKIYIVARSDLHASLLKTSGDDIYMTTMGSLSIDELIGNPWLVMGDFLFGRKMTVEKGSIRARNGIEIQELIKEGRHWFTLYAPKIDINGRQVSKGRRGRAIINSI</sequence>
<gene>
    <name evidence="2" type="ORF">GZ77_11690</name>
</gene>
<feature type="region of interest" description="Disordered" evidence="1">
    <location>
        <begin position="1042"/>
        <end position="1062"/>
    </location>
</feature>
<feature type="compositionally biased region" description="Low complexity" evidence="1">
    <location>
        <begin position="1129"/>
        <end position="1139"/>
    </location>
</feature>
<feature type="compositionally biased region" description="Low complexity" evidence="1">
    <location>
        <begin position="3349"/>
        <end position="3362"/>
    </location>
</feature>
<organism evidence="2 3">
    <name type="scientific">Endozoicomonas montiporae</name>
    <dbReference type="NCBI Taxonomy" id="1027273"/>
    <lineage>
        <taxon>Bacteria</taxon>
        <taxon>Pseudomonadati</taxon>
        <taxon>Pseudomonadota</taxon>
        <taxon>Gammaproteobacteria</taxon>
        <taxon>Oceanospirillales</taxon>
        <taxon>Endozoicomonadaceae</taxon>
        <taxon>Endozoicomonas</taxon>
    </lineage>
</organism>
<feature type="region of interest" description="Disordered" evidence="1">
    <location>
        <begin position="3334"/>
        <end position="3363"/>
    </location>
</feature>
<reference evidence="2 3" key="1">
    <citation type="submission" date="2014-06" db="EMBL/GenBank/DDBJ databases">
        <title>Whole Genome Sequences of Three Symbiotic Endozoicomonas Bacteria.</title>
        <authorList>
            <person name="Neave M.J."/>
            <person name="Apprill A."/>
            <person name="Voolstra C.R."/>
        </authorList>
    </citation>
    <scope>NUCLEOTIDE SEQUENCE [LARGE SCALE GENOMIC DNA]</scope>
    <source>
        <strain evidence="2 3">LMG 24815</strain>
    </source>
</reference>
<dbReference type="SUPFAM" id="SSF51126">
    <property type="entry name" value="Pectin lyase-like"/>
    <property type="match status" value="1"/>
</dbReference>
<dbReference type="InterPro" id="IPR011050">
    <property type="entry name" value="Pectin_lyase_fold/virulence"/>
</dbReference>
<dbReference type="Gene3D" id="2.160.20.10">
    <property type="entry name" value="Single-stranded right-handed beta-helix, Pectin lyase-like"/>
    <property type="match status" value="1"/>
</dbReference>
<feature type="region of interest" description="Disordered" evidence="1">
    <location>
        <begin position="674"/>
        <end position="717"/>
    </location>
</feature>
<dbReference type="InterPro" id="IPR012334">
    <property type="entry name" value="Pectin_lyas_fold"/>
</dbReference>
<feature type="compositionally biased region" description="Gly residues" evidence="1">
    <location>
        <begin position="682"/>
        <end position="692"/>
    </location>
</feature>
<proteinExistence type="predicted"/>
<dbReference type="eggNOG" id="COG3210">
    <property type="taxonomic scope" value="Bacteria"/>
</dbReference>
<evidence type="ECO:0000256" key="1">
    <source>
        <dbReference type="SAM" id="MobiDB-lite"/>
    </source>
</evidence>
<comment type="caution">
    <text evidence="2">The sequence shown here is derived from an EMBL/GenBank/DDBJ whole genome shotgun (WGS) entry which is preliminary data.</text>
</comment>
<accession>A0A081N8Y9</accession>
<keyword evidence="3" id="KW-1185">Reference proteome</keyword>
<dbReference type="RefSeq" id="WP_034875070.1">
    <property type="nucleotide sequence ID" value="NZ_JOKG01000002.1"/>
</dbReference>
<dbReference type="NCBIfam" id="NF012204">
    <property type="entry name" value="adhes_FxxPxG"/>
    <property type="match status" value="1"/>
</dbReference>
<dbReference type="Proteomes" id="UP000028006">
    <property type="component" value="Unassembled WGS sequence"/>
</dbReference>